<dbReference type="EMBL" id="JBEHCU010005070">
    <property type="protein sequence ID" value="KAL1401012.1"/>
    <property type="molecule type" value="Genomic_DNA"/>
</dbReference>
<organism evidence="3 4">
    <name type="scientific">Culex pipiens pipiens</name>
    <name type="common">Northern house mosquito</name>
    <dbReference type="NCBI Taxonomy" id="38569"/>
    <lineage>
        <taxon>Eukaryota</taxon>
        <taxon>Metazoa</taxon>
        <taxon>Ecdysozoa</taxon>
        <taxon>Arthropoda</taxon>
        <taxon>Hexapoda</taxon>
        <taxon>Insecta</taxon>
        <taxon>Pterygota</taxon>
        <taxon>Neoptera</taxon>
        <taxon>Endopterygota</taxon>
        <taxon>Diptera</taxon>
        <taxon>Nematocera</taxon>
        <taxon>Culicoidea</taxon>
        <taxon>Culicidae</taxon>
        <taxon>Culicinae</taxon>
        <taxon>Culicini</taxon>
        <taxon>Culex</taxon>
        <taxon>Culex</taxon>
    </lineage>
</organism>
<proteinExistence type="predicted"/>
<feature type="signal peptide" evidence="2">
    <location>
        <begin position="1"/>
        <end position="18"/>
    </location>
</feature>
<feature type="region of interest" description="Disordered" evidence="1">
    <location>
        <begin position="64"/>
        <end position="118"/>
    </location>
</feature>
<evidence type="ECO:0000256" key="1">
    <source>
        <dbReference type="SAM" id="MobiDB-lite"/>
    </source>
</evidence>
<keyword evidence="2" id="KW-0732">Signal</keyword>
<feature type="chain" id="PRO_5044886476" evidence="2">
    <location>
        <begin position="19"/>
        <end position="158"/>
    </location>
</feature>
<name>A0ABD1DN92_CULPP</name>
<evidence type="ECO:0000256" key="2">
    <source>
        <dbReference type="SAM" id="SignalP"/>
    </source>
</evidence>
<dbReference type="Proteomes" id="UP001562425">
    <property type="component" value="Unassembled WGS sequence"/>
</dbReference>
<keyword evidence="4" id="KW-1185">Reference proteome</keyword>
<accession>A0ABD1DN92</accession>
<evidence type="ECO:0000313" key="4">
    <source>
        <dbReference type="Proteomes" id="UP001562425"/>
    </source>
</evidence>
<evidence type="ECO:0000313" key="3">
    <source>
        <dbReference type="EMBL" id="KAL1401012.1"/>
    </source>
</evidence>
<reference evidence="3 4" key="1">
    <citation type="submission" date="2024-05" db="EMBL/GenBank/DDBJ databases">
        <title>Culex pipiens pipiens assembly and annotation.</title>
        <authorList>
            <person name="Alout H."/>
            <person name="Durand T."/>
        </authorList>
    </citation>
    <scope>NUCLEOTIDE SEQUENCE [LARGE SCALE GENOMIC DNA]</scope>
    <source>
        <strain evidence="3">HA-2024</strain>
        <tissue evidence="3">Whole body</tissue>
    </source>
</reference>
<gene>
    <name evidence="3" type="ORF">pipiens_006954</name>
</gene>
<comment type="caution">
    <text evidence="3">The sequence shown here is derived from an EMBL/GenBank/DDBJ whole genome shotgun (WGS) entry which is preliminary data.</text>
</comment>
<protein>
    <submittedName>
        <fullName evidence="3">Uncharacterized protein</fullName>
    </submittedName>
</protein>
<dbReference type="AlphaFoldDB" id="A0ABD1DN92"/>
<sequence>MMGAGLFPLLIYVVSSWALLGGPGPASTLAAAAVTSVEDFIVLNTSDVIIKAFAGDGNYLRPGLVVSGREPTTNGPGGGGGGREQSENHRLNGGRRNRTVSDGFAPEQEHGNEENGNASSISEADFVLRLEPTIVYKGNEVYKKLKLINWQHYVVIKR</sequence>